<comment type="caution">
    <text evidence="1">The sequence shown here is derived from an EMBL/GenBank/DDBJ whole genome shotgun (WGS) entry which is preliminary data.</text>
</comment>
<name>A0A7Z9DUX8_9CYAN</name>
<proteinExistence type="predicted"/>
<evidence type="ECO:0000313" key="1">
    <source>
        <dbReference type="EMBL" id="VXD12078.1"/>
    </source>
</evidence>
<accession>A0A7Z9DUX8</accession>
<dbReference type="OrthoDB" id="456100at2"/>
<dbReference type="EMBL" id="CZCU02000057">
    <property type="protein sequence ID" value="VXD12078.1"/>
    <property type="molecule type" value="Genomic_DNA"/>
</dbReference>
<gene>
    <name evidence="1" type="ORF">PL8927_150003</name>
</gene>
<dbReference type="RefSeq" id="WP_083617816.1">
    <property type="nucleotide sequence ID" value="NZ_LR734833.1"/>
</dbReference>
<dbReference type="AlphaFoldDB" id="A0A7Z9DUX8"/>
<keyword evidence="2" id="KW-1185">Reference proteome</keyword>
<protein>
    <submittedName>
        <fullName evidence="1">Uncharacterized protein</fullName>
    </submittedName>
</protein>
<dbReference type="Proteomes" id="UP000184550">
    <property type="component" value="Unassembled WGS sequence"/>
</dbReference>
<evidence type="ECO:0000313" key="2">
    <source>
        <dbReference type="Proteomes" id="UP000184550"/>
    </source>
</evidence>
<sequence length="162" mass="18760">MLNQQETAQTIDLWQSVVTGELGYIQSRQAFLNSCIDRVAMLQKGLQNPRERGTALRLLFYLTLPERQRLFNDLVALASVSHSDIELCREVILSLPKTWLLDNIENSAEDLLADGTDEEYRRLLELYINIDDHLTERLVKRALKHEDADIREAGEDFQKYLV</sequence>
<reference evidence="1" key="1">
    <citation type="submission" date="2019-10" db="EMBL/GenBank/DDBJ databases">
        <authorList>
            <consortium name="Genoscope - CEA"/>
            <person name="William W."/>
        </authorList>
    </citation>
    <scope>NUCLEOTIDE SEQUENCE [LARGE SCALE GENOMIC DNA]</scope>
    <source>
        <strain evidence="1">BBR_PRJEB10992</strain>
    </source>
</reference>
<organism evidence="1 2">
    <name type="scientific">Planktothrix serta PCC 8927</name>
    <dbReference type="NCBI Taxonomy" id="671068"/>
    <lineage>
        <taxon>Bacteria</taxon>
        <taxon>Bacillati</taxon>
        <taxon>Cyanobacteriota</taxon>
        <taxon>Cyanophyceae</taxon>
        <taxon>Oscillatoriophycideae</taxon>
        <taxon>Oscillatoriales</taxon>
        <taxon>Microcoleaceae</taxon>
        <taxon>Planktothrix</taxon>
    </lineage>
</organism>